<dbReference type="STRING" id="158441.A0A226EJU3"/>
<dbReference type="AlphaFoldDB" id="A0A226EJU3"/>
<evidence type="ECO:0000256" key="4">
    <source>
        <dbReference type="RuleBase" id="RU004262"/>
    </source>
</evidence>
<dbReference type="OrthoDB" id="199913at2759"/>
<dbReference type="Pfam" id="PF00151">
    <property type="entry name" value="Lipase"/>
    <property type="match status" value="1"/>
</dbReference>
<evidence type="ECO:0000313" key="8">
    <source>
        <dbReference type="Proteomes" id="UP000198287"/>
    </source>
</evidence>
<keyword evidence="8" id="KW-1185">Reference proteome</keyword>
<evidence type="ECO:0000256" key="3">
    <source>
        <dbReference type="ARBA" id="ARBA00022525"/>
    </source>
</evidence>
<dbReference type="PRINTS" id="PR00821">
    <property type="entry name" value="TAGLIPASE"/>
</dbReference>
<dbReference type="GO" id="GO:0016042">
    <property type="term" value="P:lipid catabolic process"/>
    <property type="evidence" value="ECO:0007669"/>
    <property type="project" value="TreeGrafter"/>
</dbReference>
<dbReference type="CDD" id="cd00707">
    <property type="entry name" value="Pancreat_lipase_like"/>
    <property type="match status" value="1"/>
</dbReference>
<dbReference type="Gene3D" id="3.40.50.1820">
    <property type="entry name" value="alpha/beta hydrolase"/>
    <property type="match status" value="1"/>
</dbReference>
<keyword evidence="5" id="KW-0732">Signal</keyword>
<dbReference type="InterPro" id="IPR000734">
    <property type="entry name" value="TAG_lipase"/>
</dbReference>
<comment type="caution">
    <text evidence="7">The sequence shown here is derived from an EMBL/GenBank/DDBJ whole genome shotgun (WGS) entry which is preliminary data.</text>
</comment>
<name>A0A226EJU3_FOLCA</name>
<evidence type="ECO:0000256" key="1">
    <source>
        <dbReference type="ARBA" id="ARBA00004613"/>
    </source>
</evidence>
<dbReference type="GO" id="GO:0016298">
    <property type="term" value="F:lipase activity"/>
    <property type="evidence" value="ECO:0007669"/>
    <property type="project" value="InterPro"/>
</dbReference>
<keyword evidence="3" id="KW-0964">Secreted</keyword>
<dbReference type="SUPFAM" id="SSF53474">
    <property type="entry name" value="alpha/beta-Hydrolases"/>
    <property type="match status" value="1"/>
</dbReference>
<accession>A0A226EJU3</accession>
<dbReference type="InterPro" id="IPR013818">
    <property type="entry name" value="Lipase"/>
</dbReference>
<comment type="similarity">
    <text evidence="2 4">Belongs to the AB hydrolase superfamily. Lipase family.</text>
</comment>
<dbReference type="InterPro" id="IPR029058">
    <property type="entry name" value="AB_hydrolase_fold"/>
</dbReference>
<evidence type="ECO:0000313" key="7">
    <source>
        <dbReference type="EMBL" id="OXA56846.1"/>
    </source>
</evidence>
<feature type="chain" id="PRO_5011968544" evidence="5">
    <location>
        <begin position="26"/>
        <end position="459"/>
    </location>
</feature>
<protein>
    <submittedName>
        <fullName evidence="7">Putative endothelial lipase</fullName>
    </submittedName>
</protein>
<feature type="signal peptide" evidence="5">
    <location>
        <begin position="1"/>
        <end position="25"/>
    </location>
</feature>
<gene>
    <name evidence="7" type="ORF">Fcan01_08510</name>
</gene>
<feature type="domain" description="Lipase" evidence="6">
    <location>
        <begin position="134"/>
        <end position="450"/>
    </location>
</feature>
<proteinExistence type="inferred from homology"/>
<dbReference type="GO" id="GO:0005615">
    <property type="term" value="C:extracellular space"/>
    <property type="evidence" value="ECO:0007669"/>
    <property type="project" value="TreeGrafter"/>
</dbReference>
<dbReference type="OMA" id="MTCHASS"/>
<evidence type="ECO:0000259" key="6">
    <source>
        <dbReference type="Pfam" id="PF00151"/>
    </source>
</evidence>
<reference evidence="7 8" key="1">
    <citation type="submission" date="2015-12" db="EMBL/GenBank/DDBJ databases">
        <title>The genome of Folsomia candida.</title>
        <authorList>
            <person name="Faddeeva A."/>
            <person name="Derks M.F."/>
            <person name="Anvar Y."/>
            <person name="Smit S."/>
            <person name="Van Straalen N."/>
            <person name="Roelofs D."/>
        </authorList>
    </citation>
    <scope>NUCLEOTIDE SEQUENCE [LARGE SCALE GENOMIC DNA]</scope>
    <source>
        <strain evidence="7 8">VU population</strain>
        <tissue evidence="7">Whole body</tissue>
    </source>
</reference>
<sequence>MNCTCLTFWTTFTLIQILFTTIIVAEELRIDCYFHSFINSNNSGDTYNRSDDSICKSGYFRLPETFQDEQFLDNQDKRLSKHLLLGVFCCPKGKGNDERGGAKTPFFWPNELKGGKLTRAFMTCHASSIPGLDTIRFLLYTKKTLGLFDFEELLVNDLHSLQHSNFIKGAPVKVIIHGFMSSAFVGPAPTLRAAYAKVPEKFNIIAVHWEALANLVTASDGICYDIASQSTKHVGRKTAEMIEFLIKSNYTTLEKVHVMGHSLGKVYFVGNYSRSHCAGFTGKFIRIGKLPRITAFDPARPVFVDRPPAERLDYTDAEFIDVIHTATKQWKLLGALSFGFLPFPVGIKAPMGHSDFYPNYGTHQPGCVLQLQKLPALCSHSRSYFYYAESIRYHNQRVFLSNECDTLDNLEKGICPKTLENTKVIMGEYTPVQNISRKLYYVKTNARTPFAVTVITTDL</sequence>
<dbReference type="EMBL" id="LNIX01000003">
    <property type="protein sequence ID" value="OXA56846.1"/>
    <property type="molecule type" value="Genomic_DNA"/>
</dbReference>
<evidence type="ECO:0000256" key="5">
    <source>
        <dbReference type="SAM" id="SignalP"/>
    </source>
</evidence>
<evidence type="ECO:0000256" key="2">
    <source>
        <dbReference type="ARBA" id="ARBA00010701"/>
    </source>
</evidence>
<comment type="subcellular location">
    <subcellularLocation>
        <location evidence="1">Secreted</location>
    </subcellularLocation>
</comment>
<dbReference type="PANTHER" id="PTHR11610">
    <property type="entry name" value="LIPASE"/>
    <property type="match status" value="1"/>
</dbReference>
<dbReference type="InterPro" id="IPR033906">
    <property type="entry name" value="Lipase_N"/>
</dbReference>
<dbReference type="Proteomes" id="UP000198287">
    <property type="component" value="Unassembled WGS sequence"/>
</dbReference>
<organism evidence="7 8">
    <name type="scientific">Folsomia candida</name>
    <name type="common">Springtail</name>
    <dbReference type="NCBI Taxonomy" id="158441"/>
    <lineage>
        <taxon>Eukaryota</taxon>
        <taxon>Metazoa</taxon>
        <taxon>Ecdysozoa</taxon>
        <taxon>Arthropoda</taxon>
        <taxon>Hexapoda</taxon>
        <taxon>Collembola</taxon>
        <taxon>Entomobryomorpha</taxon>
        <taxon>Isotomoidea</taxon>
        <taxon>Isotomidae</taxon>
        <taxon>Proisotominae</taxon>
        <taxon>Folsomia</taxon>
    </lineage>
</organism>